<dbReference type="AlphaFoldDB" id="A0A4R1YJQ9"/>
<keyword evidence="5" id="KW-0028">Amino-acid biosynthesis</keyword>
<dbReference type="RefSeq" id="WP_132696538.1">
    <property type="nucleotide sequence ID" value="NZ_SLVM01000031.1"/>
</dbReference>
<dbReference type="GO" id="GO:0046872">
    <property type="term" value="F:metal ion binding"/>
    <property type="evidence" value="ECO:0007669"/>
    <property type="project" value="UniProtKB-KW"/>
</dbReference>
<name>A0A4R1YJQ9_9RHOB</name>
<comment type="cofactor">
    <cofactor evidence="1">
        <name>Zn(2+)</name>
        <dbReference type="ChEBI" id="CHEBI:29105"/>
    </cofactor>
</comment>
<accession>A0A4R1YJQ9</accession>
<dbReference type="InterPro" id="IPR001261">
    <property type="entry name" value="ArgE/DapE_CS"/>
</dbReference>
<dbReference type="InterPro" id="IPR010169">
    <property type="entry name" value="AcOrn-deacetyl"/>
</dbReference>
<comment type="caution">
    <text evidence="11">The sequence shown here is derived from an EMBL/GenBank/DDBJ whole genome shotgun (WGS) entry which is preliminary data.</text>
</comment>
<keyword evidence="4" id="KW-0055">Arginine biosynthesis</keyword>
<evidence type="ECO:0000313" key="11">
    <source>
        <dbReference type="EMBL" id="TCM76976.1"/>
    </source>
</evidence>
<dbReference type="Pfam" id="PF01546">
    <property type="entry name" value="Peptidase_M20"/>
    <property type="match status" value="1"/>
</dbReference>
<feature type="domain" description="Peptidase M20 dimerisation" evidence="10">
    <location>
        <begin position="176"/>
        <end position="287"/>
    </location>
</feature>
<keyword evidence="6" id="KW-0479">Metal-binding</keyword>
<dbReference type="Gene3D" id="3.30.70.360">
    <property type="match status" value="1"/>
</dbReference>
<dbReference type="CDD" id="cd03894">
    <property type="entry name" value="M20_ArgE"/>
    <property type="match status" value="1"/>
</dbReference>
<dbReference type="NCBIfam" id="TIGR01892">
    <property type="entry name" value="AcOrn-deacetyl"/>
    <property type="match status" value="1"/>
</dbReference>
<dbReference type="InterPro" id="IPR011650">
    <property type="entry name" value="Peptidase_M20_dimer"/>
</dbReference>
<dbReference type="SUPFAM" id="SSF53187">
    <property type="entry name" value="Zn-dependent exopeptidases"/>
    <property type="match status" value="1"/>
</dbReference>
<protein>
    <submittedName>
        <fullName evidence="11">Acetylornithine deacetylase</fullName>
    </submittedName>
</protein>
<evidence type="ECO:0000256" key="1">
    <source>
        <dbReference type="ARBA" id="ARBA00001947"/>
    </source>
</evidence>
<keyword evidence="9" id="KW-0170">Cobalt</keyword>
<dbReference type="PROSITE" id="PS00759">
    <property type="entry name" value="ARGE_DAPE_CPG2_2"/>
    <property type="match status" value="1"/>
</dbReference>
<keyword evidence="8" id="KW-0862">Zinc</keyword>
<dbReference type="Pfam" id="PF07687">
    <property type="entry name" value="M20_dimer"/>
    <property type="match status" value="1"/>
</dbReference>
<dbReference type="Proteomes" id="UP000295277">
    <property type="component" value="Unassembled WGS sequence"/>
</dbReference>
<dbReference type="InterPro" id="IPR050072">
    <property type="entry name" value="Peptidase_M20A"/>
</dbReference>
<sequence length="388" mass="41229">MTDRLDSTRAILADLVAFPTVSSDSNLAMIVHIAAMLGDLGAHVDLFHDETGQKANLFATLGPRAAGGGIVLSGHTDVVPVTDQDWSTDPFRLHEADGRLYGRGTCDMKGFIAATLAMAPVWAALDLKRPLHFAFTHDEEVGCLGGQALVAELAARGLRPEVAIIGEPTEMRIVEAHKGCCEYSVEFHGLEGHGSNPDAGVNAAEAAVRYVARLMDLAQALKARAPHNSPFTPPWTTINLGRIAGGHAHNVIPGRAEVDWEMRPVQAADMAFVKDQMARHVDEVLLPGMRAVDPAAAILTRVVGEVAGLEPMEDSAARRLLMDLTGEARAETVPFSTEAGLFQSIGCAAAVCGPGSIAQAHKPDEYITLDQLAQCLSMLDNLAAVLTR</sequence>
<evidence type="ECO:0000256" key="3">
    <source>
        <dbReference type="ARBA" id="ARBA00022490"/>
    </source>
</evidence>
<dbReference type="Gene3D" id="3.40.630.10">
    <property type="entry name" value="Zn peptidases"/>
    <property type="match status" value="1"/>
</dbReference>
<evidence type="ECO:0000313" key="12">
    <source>
        <dbReference type="Proteomes" id="UP000295277"/>
    </source>
</evidence>
<evidence type="ECO:0000256" key="8">
    <source>
        <dbReference type="ARBA" id="ARBA00022833"/>
    </source>
</evidence>
<evidence type="ECO:0000256" key="6">
    <source>
        <dbReference type="ARBA" id="ARBA00022723"/>
    </source>
</evidence>
<evidence type="ECO:0000259" key="10">
    <source>
        <dbReference type="Pfam" id="PF07687"/>
    </source>
</evidence>
<keyword evidence="7" id="KW-0378">Hydrolase</keyword>
<reference evidence="11 12" key="1">
    <citation type="submission" date="2019-03" db="EMBL/GenBank/DDBJ databases">
        <title>Genomic Encyclopedia of Type Strains, Phase IV (KMG-IV): sequencing the most valuable type-strain genomes for metagenomic binning, comparative biology and taxonomic classification.</title>
        <authorList>
            <person name="Goeker M."/>
        </authorList>
    </citation>
    <scope>NUCLEOTIDE SEQUENCE [LARGE SCALE GENOMIC DNA]</scope>
    <source>
        <strain evidence="11 12">DSM 21153</strain>
    </source>
</reference>
<evidence type="ECO:0000256" key="2">
    <source>
        <dbReference type="ARBA" id="ARBA00005691"/>
    </source>
</evidence>
<dbReference type="InterPro" id="IPR036264">
    <property type="entry name" value="Bact_exopeptidase_dim_dom"/>
</dbReference>
<dbReference type="InterPro" id="IPR002933">
    <property type="entry name" value="Peptidase_M20"/>
</dbReference>
<dbReference type="GO" id="GO:0006526">
    <property type="term" value="P:L-arginine biosynthetic process"/>
    <property type="evidence" value="ECO:0007669"/>
    <property type="project" value="UniProtKB-KW"/>
</dbReference>
<dbReference type="NCBIfam" id="NF005710">
    <property type="entry name" value="PRK07522.1"/>
    <property type="match status" value="1"/>
</dbReference>
<keyword evidence="12" id="KW-1185">Reference proteome</keyword>
<proteinExistence type="inferred from homology"/>
<evidence type="ECO:0000256" key="5">
    <source>
        <dbReference type="ARBA" id="ARBA00022605"/>
    </source>
</evidence>
<comment type="similarity">
    <text evidence="2">Belongs to the peptidase M20A family. ArgE subfamily.</text>
</comment>
<dbReference type="OrthoDB" id="9809784at2"/>
<dbReference type="PANTHER" id="PTHR43808:SF31">
    <property type="entry name" value="N-ACETYL-L-CITRULLINE DEACETYLASE"/>
    <property type="match status" value="1"/>
</dbReference>
<evidence type="ECO:0000256" key="9">
    <source>
        <dbReference type="ARBA" id="ARBA00023285"/>
    </source>
</evidence>
<dbReference type="PANTHER" id="PTHR43808">
    <property type="entry name" value="ACETYLORNITHINE DEACETYLASE"/>
    <property type="match status" value="1"/>
</dbReference>
<evidence type="ECO:0000256" key="4">
    <source>
        <dbReference type="ARBA" id="ARBA00022571"/>
    </source>
</evidence>
<keyword evidence="3" id="KW-0963">Cytoplasm</keyword>
<dbReference type="EMBL" id="SLVM01000031">
    <property type="protein sequence ID" value="TCM76976.1"/>
    <property type="molecule type" value="Genomic_DNA"/>
</dbReference>
<dbReference type="GO" id="GO:0008777">
    <property type="term" value="F:acetylornithine deacetylase activity"/>
    <property type="evidence" value="ECO:0007669"/>
    <property type="project" value="TreeGrafter"/>
</dbReference>
<gene>
    <name evidence="11" type="ORF">EV216_13129</name>
</gene>
<dbReference type="SUPFAM" id="SSF55031">
    <property type="entry name" value="Bacterial exopeptidase dimerisation domain"/>
    <property type="match status" value="1"/>
</dbReference>
<organism evidence="11 12">
    <name type="scientific">Rhodovulum steppense</name>
    <dbReference type="NCBI Taxonomy" id="540251"/>
    <lineage>
        <taxon>Bacteria</taxon>
        <taxon>Pseudomonadati</taxon>
        <taxon>Pseudomonadota</taxon>
        <taxon>Alphaproteobacteria</taxon>
        <taxon>Rhodobacterales</taxon>
        <taxon>Paracoccaceae</taxon>
        <taxon>Rhodovulum</taxon>
    </lineage>
</organism>
<evidence type="ECO:0000256" key="7">
    <source>
        <dbReference type="ARBA" id="ARBA00022801"/>
    </source>
</evidence>